<dbReference type="OMA" id="KWIDEMQ"/>
<feature type="compositionally biased region" description="Low complexity" evidence="1">
    <location>
        <begin position="61"/>
        <end position="70"/>
    </location>
</feature>
<feature type="region of interest" description="Disordered" evidence="1">
    <location>
        <begin position="61"/>
        <end position="81"/>
    </location>
</feature>
<evidence type="ECO:0000259" key="2">
    <source>
        <dbReference type="Pfam" id="PF25597"/>
    </source>
</evidence>
<dbReference type="Proteomes" id="UP000187609">
    <property type="component" value="Unassembled WGS sequence"/>
</dbReference>
<accession>A0A1J6KIF5</accession>
<feature type="non-terminal residue" evidence="3">
    <location>
        <position position="205"/>
    </location>
</feature>
<name>A0A1J6KIF5_NICAT</name>
<reference evidence="3" key="1">
    <citation type="submission" date="2016-11" db="EMBL/GenBank/DDBJ databases">
        <title>The genome of Nicotiana attenuata.</title>
        <authorList>
            <person name="Xu S."/>
            <person name="Brockmoeller T."/>
            <person name="Gaquerel E."/>
            <person name="Navarro A."/>
            <person name="Kuhl H."/>
            <person name="Gase K."/>
            <person name="Ling Z."/>
            <person name="Zhou W."/>
            <person name="Kreitzer C."/>
            <person name="Stanke M."/>
            <person name="Tang H."/>
            <person name="Lyons E."/>
            <person name="Pandey P."/>
            <person name="Pandey S.P."/>
            <person name="Timmermann B."/>
            <person name="Baldwin I.T."/>
        </authorList>
    </citation>
    <scope>NUCLEOTIDE SEQUENCE [LARGE SCALE GENOMIC DNA]</scope>
    <source>
        <strain evidence="3">UT</strain>
    </source>
</reference>
<feature type="domain" description="Retroviral polymerase SH3-like" evidence="2">
    <location>
        <begin position="1"/>
        <end position="37"/>
    </location>
</feature>
<organism evidence="3 4">
    <name type="scientific">Nicotiana attenuata</name>
    <name type="common">Coyote tobacco</name>
    <dbReference type="NCBI Taxonomy" id="49451"/>
    <lineage>
        <taxon>Eukaryota</taxon>
        <taxon>Viridiplantae</taxon>
        <taxon>Streptophyta</taxon>
        <taxon>Embryophyta</taxon>
        <taxon>Tracheophyta</taxon>
        <taxon>Spermatophyta</taxon>
        <taxon>Magnoliopsida</taxon>
        <taxon>eudicotyledons</taxon>
        <taxon>Gunneridae</taxon>
        <taxon>Pentapetalae</taxon>
        <taxon>asterids</taxon>
        <taxon>lamiids</taxon>
        <taxon>Solanales</taxon>
        <taxon>Solanaceae</taxon>
        <taxon>Nicotianoideae</taxon>
        <taxon>Nicotianeae</taxon>
        <taxon>Nicotiana</taxon>
    </lineage>
</organism>
<evidence type="ECO:0000256" key="1">
    <source>
        <dbReference type="SAM" id="MobiDB-lite"/>
    </source>
</evidence>
<protein>
    <recommendedName>
        <fullName evidence="2">Retroviral polymerase SH3-like domain-containing protein</fullName>
    </recommendedName>
</protein>
<dbReference type="Gramene" id="OIT24672">
    <property type="protein sequence ID" value="OIT24672"/>
    <property type="gene ID" value="A4A49_61790"/>
</dbReference>
<evidence type="ECO:0000313" key="4">
    <source>
        <dbReference type="Proteomes" id="UP000187609"/>
    </source>
</evidence>
<gene>
    <name evidence="3" type="ORF">A4A49_61790</name>
</gene>
<evidence type="ECO:0000313" key="3">
    <source>
        <dbReference type="EMBL" id="OIT24672.1"/>
    </source>
</evidence>
<dbReference type="InterPro" id="IPR057670">
    <property type="entry name" value="SH3_retrovirus"/>
</dbReference>
<sequence length="205" mass="22784">MGYSAVQKCYLLFDLTHKKFFVCRNVTFRETVFPFKDLKIKGTAMFPLDPSLITQDVTTANTTDSAPTTAIDPQLEDHSEEQGVGMEDLYSEEATTSEPGDIGPTVADEGAGTLEDASVHQDIMSAEDNHEAPLRKSTRDKGPPLWMNDYVTAQASRSCHYPMSNYLDYNSMSHIYQANLAAFSTTVEPTSFDEACEDPKWLDAM</sequence>
<keyword evidence="4" id="KW-1185">Reference proteome</keyword>
<dbReference type="Pfam" id="PF25597">
    <property type="entry name" value="SH3_retrovirus"/>
    <property type="match status" value="1"/>
</dbReference>
<dbReference type="AlphaFoldDB" id="A0A1J6KIF5"/>
<comment type="caution">
    <text evidence="3">The sequence shown here is derived from an EMBL/GenBank/DDBJ whole genome shotgun (WGS) entry which is preliminary data.</text>
</comment>
<proteinExistence type="predicted"/>
<dbReference type="EMBL" id="MJEQ01003141">
    <property type="protein sequence ID" value="OIT24672.1"/>
    <property type="molecule type" value="Genomic_DNA"/>
</dbReference>